<organism evidence="1 2">
    <name type="scientific">Providencia stuartii (strain MRSN 2154)</name>
    <dbReference type="NCBI Taxonomy" id="1157951"/>
    <lineage>
        <taxon>Bacteria</taxon>
        <taxon>Pseudomonadati</taxon>
        <taxon>Pseudomonadota</taxon>
        <taxon>Gammaproteobacteria</taxon>
        <taxon>Enterobacterales</taxon>
        <taxon>Morganellaceae</taxon>
        <taxon>Providencia</taxon>
    </lineage>
</organism>
<protein>
    <submittedName>
        <fullName evidence="1">Uncharacterized protein</fullName>
    </submittedName>
</protein>
<name>A0A140NS14_PROSM</name>
<dbReference type="EMBL" id="CP003488">
    <property type="protein sequence ID" value="AFH95440.1"/>
    <property type="molecule type" value="Genomic_DNA"/>
</dbReference>
<evidence type="ECO:0000313" key="2">
    <source>
        <dbReference type="Proteomes" id="UP000005012"/>
    </source>
</evidence>
<accession>A0A140NS14</accession>
<gene>
    <name evidence="1" type="ordered locus">S70_18170</name>
</gene>
<reference evidence="1 2" key="1">
    <citation type="journal article" date="2012" name="J. Bacteriol.">
        <title>Complete Genome Sequence of Providencia stuartii Clinical Isolate MRSN 2154.</title>
        <authorList>
            <person name="Clifford R.J."/>
            <person name="Hang J."/>
            <person name="Riley M.C."/>
            <person name="Onmus-Leone F."/>
            <person name="Kuschner R.A."/>
            <person name="Lesho E.P."/>
            <person name="Waterman P.E."/>
        </authorList>
    </citation>
    <scope>NUCLEOTIDE SEQUENCE [LARGE SCALE GENOMIC DNA]</scope>
    <source>
        <strain evidence="1 2">MRSN 2154</strain>
    </source>
</reference>
<dbReference type="GeneID" id="93519838"/>
<reference evidence="2" key="2">
    <citation type="submission" date="2012-04" db="EMBL/GenBank/DDBJ databases">
        <title>Complete genome sequence of Providencia stuartii clinical isolate MRSN 2154.</title>
        <authorList>
            <person name="Clifford R.J."/>
            <person name="Hang J."/>
            <person name="Riley M.C."/>
            <person name="Onmus-Leone F."/>
            <person name="Kuschner R.A."/>
            <person name="Lesho E.P."/>
            <person name="Waterman P.E."/>
        </authorList>
    </citation>
    <scope>NUCLEOTIDE SEQUENCE [LARGE SCALE GENOMIC DNA]</scope>
    <source>
        <strain evidence="2">MRSN 2154</strain>
    </source>
</reference>
<dbReference type="KEGG" id="psi:S70_18170"/>
<dbReference type="RefSeq" id="WP_014658056.1">
    <property type="nucleotide sequence ID" value="NC_017731.1"/>
</dbReference>
<dbReference type="HOGENOM" id="CLU_121956_0_0_6"/>
<dbReference type="AlphaFoldDB" id="A0A140NS14"/>
<dbReference type="PATRIC" id="fig|1157951.4.peg.3642"/>
<sequence length="185" mass="21338">MDSCHLVAPDVSSENAEKEAERMLNWLKQQGIIDPDYQLIEDDEVIYRPTPEYKQPILYIIDDKIVPTQLPEHILKNYLTITTQRTVFHAGGNGLGIYCPVCKNEQSNQSEDWSDAVTAWYEGNPHDLSCVNCDYRAPIGDWHYDPTWAFGELGFSFHSWDMSDAFIQQFTKVFGGRIIDVYQHD</sequence>
<evidence type="ECO:0000313" key="1">
    <source>
        <dbReference type="EMBL" id="AFH95440.1"/>
    </source>
</evidence>
<dbReference type="Proteomes" id="UP000005012">
    <property type="component" value="Chromosome"/>
</dbReference>
<dbReference type="OrthoDB" id="6919284at2"/>
<proteinExistence type="predicted"/>